<feature type="compositionally biased region" description="Polar residues" evidence="1">
    <location>
        <begin position="740"/>
        <end position="757"/>
    </location>
</feature>
<dbReference type="OMA" id="NMELPTY"/>
<feature type="compositionally biased region" description="Polar residues" evidence="1">
    <location>
        <begin position="44"/>
        <end position="68"/>
    </location>
</feature>
<dbReference type="InterPro" id="IPR011022">
    <property type="entry name" value="Arrestin_C-like"/>
</dbReference>
<reference evidence="3 4" key="1">
    <citation type="submission" date="2015-10" db="EMBL/GenBank/DDBJ databases">
        <title>Draft genomes sequences of Candida glabrata isolates 1A, 1B, 2A, 2B, 3A and 3B.</title>
        <authorList>
            <person name="Haavelsrud O.E."/>
            <person name="Gaustad P."/>
        </authorList>
    </citation>
    <scope>NUCLEOTIDE SEQUENCE [LARGE SCALE GENOMIC DNA]</scope>
    <source>
        <strain evidence="3">910700640</strain>
    </source>
</reference>
<dbReference type="VEuPathDB" id="FungiDB:GW608_M09383"/>
<proteinExistence type="predicted"/>
<dbReference type="VEuPathDB" id="FungiDB:CAGL0M09449g"/>
<organism evidence="3 4">
    <name type="scientific">Candida glabrata</name>
    <name type="common">Yeast</name>
    <name type="synonym">Torulopsis glabrata</name>
    <dbReference type="NCBI Taxonomy" id="5478"/>
    <lineage>
        <taxon>Eukaryota</taxon>
        <taxon>Fungi</taxon>
        <taxon>Dikarya</taxon>
        <taxon>Ascomycota</taxon>
        <taxon>Saccharomycotina</taxon>
        <taxon>Saccharomycetes</taxon>
        <taxon>Saccharomycetales</taxon>
        <taxon>Saccharomycetaceae</taxon>
        <taxon>Nakaseomyces</taxon>
    </lineage>
</organism>
<feature type="compositionally biased region" description="Polar residues" evidence="1">
    <location>
        <begin position="444"/>
        <end position="458"/>
    </location>
</feature>
<dbReference type="PhylomeDB" id="A0A0W0CG01"/>
<dbReference type="EMBL" id="LLZZ01000117">
    <property type="protein sequence ID" value="KTB04208.1"/>
    <property type="molecule type" value="Genomic_DNA"/>
</dbReference>
<evidence type="ECO:0000313" key="4">
    <source>
        <dbReference type="Proteomes" id="UP000054886"/>
    </source>
</evidence>
<feature type="compositionally biased region" description="Polar residues" evidence="1">
    <location>
        <begin position="76"/>
        <end position="99"/>
    </location>
</feature>
<feature type="region of interest" description="Disordered" evidence="1">
    <location>
        <begin position="991"/>
        <end position="1027"/>
    </location>
</feature>
<accession>A0A0W0CG01</accession>
<dbReference type="InterPro" id="IPR014752">
    <property type="entry name" value="Arrestin-like_C"/>
</dbReference>
<evidence type="ECO:0000256" key="1">
    <source>
        <dbReference type="SAM" id="MobiDB-lite"/>
    </source>
</evidence>
<feature type="region of interest" description="Disordered" evidence="1">
    <location>
        <begin position="1"/>
        <end position="106"/>
    </location>
</feature>
<dbReference type="GO" id="GO:0009267">
    <property type="term" value="P:cellular response to starvation"/>
    <property type="evidence" value="ECO:0007669"/>
    <property type="project" value="EnsemblFungi"/>
</dbReference>
<dbReference type="GO" id="GO:0031625">
    <property type="term" value="F:ubiquitin protein ligase binding"/>
    <property type="evidence" value="ECO:0007669"/>
    <property type="project" value="EnsemblFungi"/>
</dbReference>
<feature type="region of interest" description="Disordered" evidence="1">
    <location>
        <begin position="937"/>
        <end position="979"/>
    </location>
</feature>
<dbReference type="VEuPathDB" id="FungiDB:GVI51_M09405"/>
<feature type="compositionally biased region" description="Polar residues" evidence="1">
    <location>
        <begin position="964"/>
        <end position="979"/>
    </location>
</feature>
<evidence type="ECO:0000259" key="2">
    <source>
        <dbReference type="SMART" id="SM01017"/>
    </source>
</evidence>
<dbReference type="Proteomes" id="UP000054886">
    <property type="component" value="Unassembled WGS sequence"/>
</dbReference>
<feature type="region of interest" description="Disordered" evidence="1">
    <location>
        <begin position="444"/>
        <end position="489"/>
    </location>
</feature>
<feature type="region of interest" description="Disordered" evidence="1">
    <location>
        <begin position="232"/>
        <end position="265"/>
    </location>
</feature>
<feature type="compositionally biased region" description="Low complexity" evidence="1">
    <location>
        <begin position="459"/>
        <end position="470"/>
    </location>
</feature>
<dbReference type="VEuPathDB" id="FungiDB:B1J91_M09449g"/>
<dbReference type="SMART" id="SM01017">
    <property type="entry name" value="Arrestin_C"/>
    <property type="match status" value="1"/>
</dbReference>
<feature type="compositionally biased region" description="Low complexity" evidence="1">
    <location>
        <begin position="18"/>
        <end position="29"/>
    </location>
</feature>
<gene>
    <name evidence="3" type="ORF">AO440_004258</name>
</gene>
<dbReference type="GO" id="GO:0070086">
    <property type="term" value="P:ubiquitin-dependent endocytosis"/>
    <property type="evidence" value="ECO:0007669"/>
    <property type="project" value="EnsemblFungi"/>
</dbReference>
<dbReference type="Pfam" id="PF02752">
    <property type="entry name" value="Arrestin_C"/>
    <property type="match status" value="1"/>
</dbReference>
<sequence length="1078" mass="118364">MVSSSSSRRRSSTIKSALSSLLHGHSNGSGHHGKDSAYARRHSTNSISANGSDTSVRSKLSSHGTGSAANARVPSRTPNKSSTMPDVQSNSTGHLNDTMRNTRYDSTRYSRSFATDDENAIEFDDQNTSLNSDPSGLTPLPESFNKEYLAEYLHNRGFLNPKSVETRENFSIGIATSGDVIFLPTVSSNDDEYLARLNGVGSGESNMELDQGAMDDELTGDDFVIQDGVLQRQQQNQGHSATDNSSSTAVASPSGTQSDVPDSGAYQNRSLEFDASMVSFSVAVILSVKSPIKLTDLKVELSSRVRIYWHAGVPPTKTFFEEFYQAGYVNWNLNDTNYDVFVPTTVSSNTQIVERHNNTPTKIFRNKPISERYYTDKSKLKRQYLDSLLDCEGHLLEAGDYVYLLPVIFSNHIPESTYLPSARISYKLKIGTRAIGSSIKRAGSTGSSLSIGQQNQPISSHSSTSSLSSLRDMDHEGKANSSASPHKGLSGNLLKKVKNHLHLPHNQVKPGEIEESRELYTEYPIKVIRTPPPISISTANKPIYINRVWSDSLSYEISFASKYVSLNSRVPIKIKLAPIAKNICVKRVRVSITEKITFVSKNLEYEYDQVDPVAKDPYNPYYLDFTSKRRKERNLALLEVRTKPKGSRALREEIVENCVNDNLLSFGEIKEPGKADSIPLVEPVSIETRLDFPSYMDLDKRHAKNIPPYGIDVYTAIANPEEQQSTSHHKSSVIGILTGIKNSTDSGSSPSKANSDKNTNNSSSAETESAARRQTVSRFHQTSIKANSHPNVKFHTRLNKCKRGLYLDSLHYTNVHARHKLEVMLRISKPDPENPSKLRHYEVLIDTPVFLVSDQCNTGNMELPTYDMATTVTSTDLTPIPNATNLAPPPTFEEAISVPASPFQSPAASPIGSPVMSPSYDPELLSIQQLNLSRSTSFSGPSVHLENTNTGTGGSSVGGISLLQPGSSHRPSISAEASSGRYSNLDRLMFASSQTSPPPPLPMDIMQGRRASDAAAVSSSYTNPEQSPRIPIIVETNPFFKKDYTLTPRSNEPEADDNSTTPGQLPSKDPPTYEEAVS</sequence>
<evidence type="ECO:0000313" key="3">
    <source>
        <dbReference type="EMBL" id="KTB04208.1"/>
    </source>
</evidence>
<comment type="caution">
    <text evidence="3">The sequence shown here is derived from an EMBL/GenBank/DDBJ whole genome shotgun (WGS) entry which is preliminary data.</text>
</comment>
<feature type="region of interest" description="Disordered" evidence="1">
    <location>
        <begin position="1043"/>
        <end position="1078"/>
    </location>
</feature>
<feature type="region of interest" description="Disordered" evidence="1">
    <location>
        <begin position="739"/>
        <end position="777"/>
    </location>
</feature>
<dbReference type="GO" id="GO:0071230">
    <property type="term" value="P:cellular response to amino acid stimulus"/>
    <property type="evidence" value="ECO:0007669"/>
    <property type="project" value="EnsemblFungi"/>
</dbReference>
<dbReference type="AlphaFoldDB" id="A0A0W0CG01"/>
<dbReference type="Gene3D" id="2.60.40.640">
    <property type="match status" value="1"/>
</dbReference>
<dbReference type="VEuPathDB" id="FungiDB:GWK60_M09383"/>
<feature type="domain" description="Arrestin C-terminal-like" evidence="2">
    <location>
        <begin position="549"/>
        <end position="856"/>
    </location>
</feature>
<name>A0A0W0CG01_CANGB</name>
<protein>
    <submittedName>
        <fullName evidence="3">Protein ECM21</fullName>
    </submittedName>
</protein>
<dbReference type="OrthoDB" id="2333384at2759"/>
<feature type="compositionally biased region" description="Low complexity" evidence="1">
    <location>
        <begin position="758"/>
        <end position="768"/>
    </location>
</feature>